<dbReference type="EMBL" id="BARW01042051">
    <property type="protein sequence ID" value="GAJ19882.1"/>
    <property type="molecule type" value="Genomic_DNA"/>
</dbReference>
<proteinExistence type="predicted"/>
<dbReference type="AlphaFoldDB" id="X1VKY3"/>
<comment type="caution">
    <text evidence="1">The sequence shown here is derived from an EMBL/GenBank/DDBJ whole genome shotgun (WGS) entry which is preliminary data.</text>
</comment>
<feature type="non-terminal residue" evidence="1">
    <location>
        <position position="76"/>
    </location>
</feature>
<accession>X1VKY3</accession>
<evidence type="ECO:0000313" key="1">
    <source>
        <dbReference type="EMBL" id="GAJ19882.1"/>
    </source>
</evidence>
<sequence length="76" mass="8521">FVEIDNVPLLLVDADPDQNLGETVGVDLKKMQKNTISEVLIETFLEDGGTTVGIPPSDRIESRIWERALYEGEKFD</sequence>
<name>X1VKY3_9ZZZZ</name>
<feature type="non-terminal residue" evidence="1">
    <location>
        <position position="1"/>
    </location>
</feature>
<gene>
    <name evidence="1" type="ORF">S12H4_62579</name>
</gene>
<reference evidence="1" key="1">
    <citation type="journal article" date="2014" name="Front. Microbiol.">
        <title>High frequency of phylogenetically diverse reductive dehalogenase-homologous genes in deep subseafloor sedimentary metagenomes.</title>
        <authorList>
            <person name="Kawai M."/>
            <person name="Futagami T."/>
            <person name="Toyoda A."/>
            <person name="Takaki Y."/>
            <person name="Nishi S."/>
            <person name="Hori S."/>
            <person name="Arai W."/>
            <person name="Tsubouchi T."/>
            <person name="Morono Y."/>
            <person name="Uchiyama I."/>
            <person name="Ito T."/>
            <person name="Fujiyama A."/>
            <person name="Inagaki F."/>
            <person name="Takami H."/>
        </authorList>
    </citation>
    <scope>NUCLEOTIDE SEQUENCE</scope>
    <source>
        <strain evidence="1">Expedition CK06-06</strain>
    </source>
</reference>
<protein>
    <submittedName>
        <fullName evidence="1">Uncharacterized protein</fullName>
    </submittedName>
</protein>
<organism evidence="1">
    <name type="scientific">marine sediment metagenome</name>
    <dbReference type="NCBI Taxonomy" id="412755"/>
    <lineage>
        <taxon>unclassified sequences</taxon>
        <taxon>metagenomes</taxon>
        <taxon>ecological metagenomes</taxon>
    </lineage>
</organism>